<reference evidence="8" key="1">
    <citation type="journal article" date="2019" name="Int. J. Syst. Evol. Microbiol.">
        <title>The Global Catalogue of Microorganisms (GCM) 10K type strain sequencing project: providing services to taxonomists for standard genome sequencing and annotation.</title>
        <authorList>
            <consortium name="The Broad Institute Genomics Platform"/>
            <consortium name="The Broad Institute Genome Sequencing Center for Infectious Disease"/>
            <person name="Wu L."/>
            <person name="Ma J."/>
        </authorList>
    </citation>
    <scope>NUCLEOTIDE SEQUENCE [LARGE SCALE GENOMIC DNA]</scope>
    <source>
        <strain evidence="8">JCM 17498</strain>
    </source>
</reference>
<dbReference type="Proteomes" id="UP001500523">
    <property type="component" value="Unassembled WGS sequence"/>
</dbReference>
<evidence type="ECO:0000256" key="1">
    <source>
        <dbReference type="ARBA" id="ARBA00001526"/>
    </source>
</evidence>
<dbReference type="SUPFAM" id="SSF56601">
    <property type="entry name" value="beta-lactamase/transpeptidase-like"/>
    <property type="match status" value="1"/>
</dbReference>
<dbReference type="PANTHER" id="PTHR35333:SF3">
    <property type="entry name" value="BETA-LACTAMASE-TYPE TRANSPEPTIDASE FOLD CONTAINING PROTEIN"/>
    <property type="match status" value="1"/>
</dbReference>
<sequence length="377" mass="39965">MRDFMRLRSVAVPVLMLSLTGCGAPSRPGASGRAPEREEQVSVSIPVPPSVARPTTNTPRQLQTAIEALARGFDGRAGIAVRAVDEGWTVEAGGRQRLPQQSVSKLWVAFTLLDLRDQGKIRLDDPVTVLPSDLTLFHQPIAYLVAKTGRFDTTVGGLLTRALTQSDNTANDRLLTLVGGPPAVRRMIAAKRLGDIRFGPGERLLQAGTAGLVWQPAFSIGNAFAIARSRLSPEARAAALDRYVADPPDGAAPLAIADALARAARGELLSETSTRILLDTMGASRTGHARLRAAVPAGWQIAHKTGTGQDLGRRNAGFNDVGLLTAPDGRRYALAVMIGDTVRPIRERQMLIQNVASTVASYVAGHPGAAFSATLAN</sequence>
<dbReference type="InterPro" id="IPR000871">
    <property type="entry name" value="Beta-lactam_class-A"/>
</dbReference>
<protein>
    <recommendedName>
        <fullName evidence="3">beta-lactamase</fullName>
        <ecNumber evidence="3">3.5.2.6</ecNumber>
    </recommendedName>
</protein>
<dbReference type="Pfam" id="PF13354">
    <property type="entry name" value="Beta-lactamase2"/>
    <property type="match status" value="1"/>
</dbReference>
<proteinExistence type="inferred from homology"/>
<evidence type="ECO:0000259" key="6">
    <source>
        <dbReference type="Pfam" id="PF13354"/>
    </source>
</evidence>
<name>A0ABP7CRM3_9SPHN</name>
<dbReference type="EC" id="3.5.2.6" evidence="3"/>
<feature type="domain" description="Beta-lactamase class A catalytic" evidence="6">
    <location>
        <begin position="78"/>
        <end position="337"/>
    </location>
</feature>
<evidence type="ECO:0000256" key="3">
    <source>
        <dbReference type="ARBA" id="ARBA00012865"/>
    </source>
</evidence>
<dbReference type="InterPro" id="IPR012338">
    <property type="entry name" value="Beta-lactam/transpept-like"/>
</dbReference>
<comment type="catalytic activity">
    <reaction evidence="1">
        <text>a beta-lactam + H2O = a substituted beta-amino acid</text>
        <dbReference type="Rhea" id="RHEA:20401"/>
        <dbReference type="ChEBI" id="CHEBI:15377"/>
        <dbReference type="ChEBI" id="CHEBI:35627"/>
        <dbReference type="ChEBI" id="CHEBI:140347"/>
        <dbReference type="EC" id="3.5.2.6"/>
    </reaction>
</comment>
<dbReference type="PROSITE" id="PS51257">
    <property type="entry name" value="PROKAR_LIPOPROTEIN"/>
    <property type="match status" value="1"/>
</dbReference>
<feature type="region of interest" description="Disordered" evidence="4">
    <location>
        <begin position="24"/>
        <end position="58"/>
    </location>
</feature>
<comment type="similarity">
    <text evidence="2">Belongs to the class-A beta-lactamase family.</text>
</comment>
<keyword evidence="8" id="KW-1185">Reference proteome</keyword>
<evidence type="ECO:0000256" key="4">
    <source>
        <dbReference type="SAM" id="MobiDB-lite"/>
    </source>
</evidence>
<gene>
    <name evidence="7" type="primary">bla</name>
    <name evidence="7" type="ORF">GCM10022268_01280</name>
</gene>
<dbReference type="PANTHER" id="PTHR35333">
    <property type="entry name" value="BETA-LACTAMASE"/>
    <property type="match status" value="1"/>
</dbReference>
<keyword evidence="5" id="KW-0732">Signal</keyword>
<dbReference type="Gene3D" id="3.40.710.10">
    <property type="entry name" value="DD-peptidase/beta-lactamase superfamily"/>
    <property type="match status" value="1"/>
</dbReference>
<dbReference type="InterPro" id="IPR045155">
    <property type="entry name" value="Beta-lactam_cat"/>
</dbReference>
<feature type="chain" id="PRO_5046688744" description="beta-lactamase" evidence="5">
    <location>
        <begin position="24"/>
        <end position="377"/>
    </location>
</feature>
<evidence type="ECO:0000256" key="2">
    <source>
        <dbReference type="ARBA" id="ARBA00009009"/>
    </source>
</evidence>
<comment type="caution">
    <text evidence="7">The sequence shown here is derived from an EMBL/GenBank/DDBJ whole genome shotgun (WGS) entry which is preliminary data.</text>
</comment>
<organism evidence="7 8">
    <name type="scientific">Sphingomonas cynarae</name>
    <dbReference type="NCBI Taxonomy" id="930197"/>
    <lineage>
        <taxon>Bacteria</taxon>
        <taxon>Pseudomonadati</taxon>
        <taxon>Pseudomonadota</taxon>
        <taxon>Alphaproteobacteria</taxon>
        <taxon>Sphingomonadales</taxon>
        <taxon>Sphingomonadaceae</taxon>
        <taxon>Sphingomonas</taxon>
    </lineage>
</organism>
<dbReference type="PRINTS" id="PR00118">
    <property type="entry name" value="BLACTAMASEA"/>
</dbReference>
<evidence type="ECO:0000313" key="7">
    <source>
        <dbReference type="EMBL" id="GAA3694195.1"/>
    </source>
</evidence>
<evidence type="ECO:0000256" key="5">
    <source>
        <dbReference type="SAM" id="SignalP"/>
    </source>
</evidence>
<accession>A0ABP7CRM3</accession>
<evidence type="ECO:0000313" key="8">
    <source>
        <dbReference type="Proteomes" id="UP001500523"/>
    </source>
</evidence>
<feature type="signal peptide" evidence="5">
    <location>
        <begin position="1"/>
        <end position="23"/>
    </location>
</feature>
<dbReference type="EMBL" id="BAABBF010000001">
    <property type="protein sequence ID" value="GAA3694195.1"/>
    <property type="molecule type" value="Genomic_DNA"/>
</dbReference>